<dbReference type="Gene3D" id="1.10.357.10">
    <property type="entry name" value="Tetracycline Repressor, domain 2"/>
    <property type="match status" value="1"/>
</dbReference>
<dbReference type="Proteomes" id="UP000424462">
    <property type="component" value="Chromosome"/>
</dbReference>
<feature type="domain" description="HTH tetR-type" evidence="6">
    <location>
        <begin position="12"/>
        <end position="72"/>
    </location>
</feature>
<dbReference type="GO" id="GO:0003677">
    <property type="term" value="F:DNA binding"/>
    <property type="evidence" value="ECO:0007669"/>
    <property type="project" value="UniProtKB-UniRule"/>
</dbReference>
<dbReference type="KEGG" id="cok:COCCU_04930"/>
<feature type="DNA-binding region" description="H-T-H motif" evidence="4">
    <location>
        <begin position="35"/>
        <end position="54"/>
    </location>
</feature>
<dbReference type="AlphaFoldDB" id="A0A6B8VN47"/>
<keyword evidence="8" id="KW-1185">Reference proteome</keyword>
<evidence type="ECO:0000256" key="5">
    <source>
        <dbReference type="SAM" id="MobiDB-lite"/>
    </source>
</evidence>
<evidence type="ECO:0000259" key="6">
    <source>
        <dbReference type="PROSITE" id="PS50977"/>
    </source>
</evidence>
<reference evidence="7 8" key="1">
    <citation type="submission" date="2019-11" db="EMBL/GenBank/DDBJ databases">
        <title>Complete genome sequence of Corynebacterium kalinowskii 1959, a novel Corynebacterium species isolated from soil of a small paddock in Vilsendorf, Germany.</title>
        <authorList>
            <person name="Schaffert L."/>
            <person name="Ruwe M."/>
            <person name="Milse J."/>
            <person name="Hanuschka K."/>
            <person name="Ortseifen V."/>
            <person name="Droste J."/>
            <person name="Brandt D."/>
            <person name="Schlueter L."/>
            <person name="Kutter Y."/>
            <person name="Vinke S."/>
            <person name="Viehoefer P."/>
            <person name="Jacob L."/>
            <person name="Luebke N.-C."/>
            <person name="Schulte-Berndt E."/>
            <person name="Hain C."/>
            <person name="Linder M."/>
            <person name="Schmidt P."/>
            <person name="Wollenschlaeger L."/>
            <person name="Luttermann T."/>
            <person name="Thieme E."/>
            <person name="Hassa J."/>
            <person name="Haak M."/>
            <person name="Wittchen M."/>
            <person name="Mentz A."/>
            <person name="Persicke M."/>
            <person name="Busche T."/>
            <person name="Ruckert C."/>
        </authorList>
    </citation>
    <scope>NUCLEOTIDE SEQUENCE [LARGE SCALE GENOMIC DNA]</scope>
    <source>
        <strain evidence="7 8">2039</strain>
    </source>
</reference>
<dbReference type="InterPro" id="IPR001647">
    <property type="entry name" value="HTH_TetR"/>
</dbReference>
<sequence length="236" mass="26493">MDKKGVRSQRSAESVDKILQAAQELARELGYEGTTIAKVSKRSGLPTGSIYWHFGDKDKLFAALINRYVDAWFNKYDWTVREGERPVDRMTEIMTTRAKEATDPSSAWGIGLSMALERRLEGSAARETFLEIRRSRLQFIAEFWRDNLPGNVLTADPELPTKLAQFVVAFSDGWFISASANEDWDLESHAGIMATTLDQMIGTAERKAFAKEGLDETQTSRWGHTLPGEPAEGWGL</sequence>
<accession>A0A6B8VN47</accession>
<proteinExistence type="predicted"/>
<dbReference type="PROSITE" id="PS50977">
    <property type="entry name" value="HTH_TETR_2"/>
    <property type="match status" value="1"/>
</dbReference>
<evidence type="ECO:0000313" key="7">
    <source>
        <dbReference type="EMBL" id="QGU06932.1"/>
    </source>
</evidence>
<keyword evidence="2 4" id="KW-0238">DNA-binding</keyword>
<name>A0A6B8VN47_9CORY</name>
<feature type="region of interest" description="Disordered" evidence="5">
    <location>
        <begin position="212"/>
        <end position="236"/>
    </location>
</feature>
<dbReference type="InterPro" id="IPR009057">
    <property type="entry name" value="Homeodomain-like_sf"/>
</dbReference>
<organism evidence="7 8">
    <name type="scientific">Corynebacterium occultum</name>
    <dbReference type="NCBI Taxonomy" id="2675219"/>
    <lineage>
        <taxon>Bacteria</taxon>
        <taxon>Bacillati</taxon>
        <taxon>Actinomycetota</taxon>
        <taxon>Actinomycetes</taxon>
        <taxon>Mycobacteriales</taxon>
        <taxon>Corynebacteriaceae</taxon>
        <taxon>Corynebacterium</taxon>
    </lineage>
</organism>
<evidence type="ECO:0000313" key="8">
    <source>
        <dbReference type="Proteomes" id="UP000424462"/>
    </source>
</evidence>
<gene>
    <name evidence="7" type="primary">acnR1</name>
    <name evidence="7" type="ORF">COCCU_04930</name>
</gene>
<protein>
    <submittedName>
        <fullName evidence="7">HTH-type transcriptional repressor AcnR</fullName>
    </submittedName>
</protein>
<dbReference type="EMBL" id="CP046455">
    <property type="protein sequence ID" value="QGU06932.1"/>
    <property type="molecule type" value="Genomic_DNA"/>
</dbReference>
<dbReference type="PANTHER" id="PTHR47506">
    <property type="entry name" value="TRANSCRIPTIONAL REGULATORY PROTEIN"/>
    <property type="match status" value="1"/>
</dbReference>
<dbReference type="RefSeq" id="WP_156230489.1">
    <property type="nucleotide sequence ID" value="NZ_CP046455.1"/>
</dbReference>
<evidence type="ECO:0000256" key="3">
    <source>
        <dbReference type="ARBA" id="ARBA00023163"/>
    </source>
</evidence>
<dbReference type="PRINTS" id="PR00455">
    <property type="entry name" value="HTHTETR"/>
</dbReference>
<keyword evidence="3" id="KW-0804">Transcription</keyword>
<dbReference type="PANTHER" id="PTHR47506:SF1">
    <property type="entry name" value="HTH-TYPE TRANSCRIPTIONAL REGULATOR YJDC"/>
    <property type="match status" value="1"/>
</dbReference>
<evidence type="ECO:0000256" key="2">
    <source>
        <dbReference type="ARBA" id="ARBA00023125"/>
    </source>
</evidence>
<dbReference type="SUPFAM" id="SSF46689">
    <property type="entry name" value="Homeodomain-like"/>
    <property type="match status" value="1"/>
</dbReference>
<dbReference type="Pfam" id="PF00440">
    <property type="entry name" value="TetR_N"/>
    <property type="match status" value="1"/>
</dbReference>
<evidence type="ECO:0000256" key="1">
    <source>
        <dbReference type="ARBA" id="ARBA00023015"/>
    </source>
</evidence>
<evidence type="ECO:0000256" key="4">
    <source>
        <dbReference type="PROSITE-ProRule" id="PRU00335"/>
    </source>
</evidence>
<keyword evidence="1" id="KW-0805">Transcription regulation</keyword>